<reference evidence="7 9" key="2">
    <citation type="submission" date="2019-03" db="EMBL/GenBank/DDBJ databases">
        <title>Genomic Encyclopedia of Type Strains, Phase IV (KMG-IV): sequencing the most valuable type-strain genomes for metagenomic binning, comparative biology and taxonomic classification.</title>
        <authorList>
            <person name="Goeker M."/>
        </authorList>
    </citation>
    <scope>NUCLEOTIDE SEQUENCE [LARGE SCALE GENOMIC DNA]</scope>
    <source>
        <strain evidence="7 9">DSM 101483</strain>
    </source>
</reference>
<accession>A0A126QS66</accession>
<dbReference type="Pfam" id="PF25876">
    <property type="entry name" value="HH_MFP_RND"/>
    <property type="match status" value="1"/>
</dbReference>
<dbReference type="Proteomes" id="UP000295506">
    <property type="component" value="Unassembled WGS sequence"/>
</dbReference>
<dbReference type="SUPFAM" id="SSF111369">
    <property type="entry name" value="HlyD-like secretion proteins"/>
    <property type="match status" value="1"/>
</dbReference>
<dbReference type="GO" id="GO:0015562">
    <property type="term" value="F:efflux transmembrane transporter activity"/>
    <property type="evidence" value="ECO:0007669"/>
    <property type="project" value="TreeGrafter"/>
</dbReference>
<reference evidence="6 8" key="1">
    <citation type="journal article" date="2016" name="Front. Microbiol.">
        <title>Genome Sequence of the Piezophilic, Mesophilic Sulfate-Reducing Bacterium Desulfovibrio indicus J2T.</title>
        <authorList>
            <person name="Cao J."/>
            <person name="Maignien L."/>
            <person name="Shao Z."/>
            <person name="Alain K."/>
            <person name="Jebbar M."/>
        </authorList>
    </citation>
    <scope>NUCLEOTIDE SEQUENCE [LARGE SCALE GENOMIC DNA]</scope>
    <source>
        <strain evidence="6 8">J2</strain>
    </source>
</reference>
<dbReference type="InterPro" id="IPR006143">
    <property type="entry name" value="RND_pump_MFP"/>
</dbReference>
<name>A0A126QS66_9BACT</name>
<dbReference type="InterPro" id="IPR058627">
    <property type="entry name" value="MdtA-like_C"/>
</dbReference>
<feature type="domain" description="Multidrug resistance protein MdtA-like C-terminal permuted SH3" evidence="5">
    <location>
        <begin position="285"/>
        <end position="345"/>
    </location>
</feature>
<dbReference type="NCBIfam" id="TIGR01730">
    <property type="entry name" value="RND_mfp"/>
    <property type="match status" value="1"/>
</dbReference>
<dbReference type="Gene3D" id="2.40.420.20">
    <property type="match status" value="1"/>
</dbReference>
<feature type="domain" description="Multidrug resistance protein MdtA-like alpha-helical hairpin" evidence="3">
    <location>
        <begin position="98"/>
        <end position="168"/>
    </location>
</feature>
<dbReference type="RefSeq" id="WP_066806293.1">
    <property type="nucleotide sequence ID" value="NZ_CP014206.1"/>
</dbReference>
<proteinExistence type="inferred from homology"/>
<dbReference type="Gene3D" id="2.40.30.170">
    <property type="match status" value="1"/>
</dbReference>
<dbReference type="PANTHER" id="PTHR30469:SF20">
    <property type="entry name" value="EFFLUX RND TRANSPORTER PERIPLASMIC ADAPTOR SUBUNIT"/>
    <property type="match status" value="1"/>
</dbReference>
<dbReference type="AlphaFoldDB" id="A0A126QS66"/>
<feature type="coiled-coil region" evidence="2">
    <location>
        <begin position="99"/>
        <end position="157"/>
    </location>
</feature>
<evidence type="ECO:0000313" key="9">
    <source>
        <dbReference type="Proteomes" id="UP000295506"/>
    </source>
</evidence>
<dbReference type="PROSITE" id="PS51257">
    <property type="entry name" value="PROKAR_LIPOPROTEIN"/>
    <property type="match status" value="1"/>
</dbReference>
<protein>
    <submittedName>
        <fullName evidence="6">Efflux transporter periplasmic adaptor subunit</fullName>
    </submittedName>
    <submittedName>
        <fullName evidence="7">RND family efflux transporter MFP subunit</fullName>
    </submittedName>
</protein>
<dbReference type="KEGG" id="dej:AWY79_16435"/>
<sequence length="365" mass="39556">MNRPALFALFVLALLTTGCDRSPEPVPEQVRPVRTTVATRADRSKLWTFAGTAEDALATKLSFRVGGKIVAFPGNQIGRKFAKGQVIARLDPSDYELQYRQARANMEQVRANFVRAKADMKRNSQLFDSRVISRGELDQVEADFKSFEAQLNASAKQLEIASKQLSYTTLEAPFDGWIGEVEADVHQNVSAGQAIATYNAGRQMKMYIAVPDTLIAQVHEGDAVTVVFDALPGRVLTGKVMEVSVESGMGSTYPVKVYLDNDDQAIRAGMSGHVAFTGLGSTGTAFTLPPAAVVSETDGTRAVWVVNTETSTVTHRTVTVGQLTPAGLEILDGLKEGEVVVIRGVHSLEEGRKVRLVDNGTEVRK</sequence>
<organism evidence="7 9">
    <name type="scientific">Pseudodesulfovibrio indicus</name>
    <dbReference type="NCBI Taxonomy" id="1716143"/>
    <lineage>
        <taxon>Bacteria</taxon>
        <taxon>Pseudomonadati</taxon>
        <taxon>Thermodesulfobacteriota</taxon>
        <taxon>Desulfovibrionia</taxon>
        <taxon>Desulfovibrionales</taxon>
        <taxon>Desulfovibrionaceae</taxon>
    </lineage>
</organism>
<evidence type="ECO:0000313" key="8">
    <source>
        <dbReference type="Proteomes" id="UP000055611"/>
    </source>
</evidence>
<dbReference type="InterPro" id="IPR058792">
    <property type="entry name" value="Beta-barrel_RND_2"/>
</dbReference>
<dbReference type="EMBL" id="CP014206">
    <property type="protein sequence ID" value="AMK12577.1"/>
    <property type="molecule type" value="Genomic_DNA"/>
</dbReference>
<evidence type="ECO:0000256" key="2">
    <source>
        <dbReference type="SAM" id="Coils"/>
    </source>
</evidence>
<dbReference type="EMBL" id="SOBK01000002">
    <property type="protein sequence ID" value="TDT90887.1"/>
    <property type="molecule type" value="Genomic_DNA"/>
</dbReference>
<feature type="domain" description="CusB-like beta-barrel" evidence="4">
    <location>
        <begin position="208"/>
        <end position="277"/>
    </location>
</feature>
<dbReference type="Gene3D" id="2.40.50.100">
    <property type="match status" value="1"/>
</dbReference>
<dbReference type="Proteomes" id="UP000055611">
    <property type="component" value="Chromosome"/>
</dbReference>
<dbReference type="Pfam" id="PF25967">
    <property type="entry name" value="RND-MFP_C"/>
    <property type="match status" value="1"/>
</dbReference>
<evidence type="ECO:0000259" key="5">
    <source>
        <dbReference type="Pfam" id="PF25967"/>
    </source>
</evidence>
<dbReference type="InterPro" id="IPR058624">
    <property type="entry name" value="MdtA-like_HH"/>
</dbReference>
<keyword evidence="8" id="KW-1185">Reference proteome</keyword>
<evidence type="ECO:0000259" key="4">
    <source>
        <dbReference type="Pfam" id="PF25954"/>
    </source>
</evidence>
<evidence type="ECO:0000259" key="3">
    <source>
        <dbReference type="Pfam" id="PF25876"/>
    </source>
</evidence>
<evidence type="ECO:0000313" key="6">
    <source>
        <dbReference type="EMBL" id="AMK12577.1"/>
    </source>
</evidence>
<dbReference type="GO" id="GO:1990281">
    <property type="term" value="C:efflux pump complex"/>
    <property type="evidence" value="ECO:0007669"/>
    <property type="project" value="TreeGrafter"/>
</dbReference>
<keyword evidence="2" id="KW-0175">Coiled coil</keyword>
<dbReference type="PANTHER" id="PTHR30469">
    <property type="entry name" value="MULTIDRUG RESISTANCE PROTEIN MDTA"/>
    <property type="match status" value="1"/>
</dbReference>
<dbReference type="OrthoDB" id="9801814at2"/>
<dbReference type="Pfam" id="PF25954">
    <property type="entry name" value="Beta-barrel_RND_2"/>
    <property type="match status" value="1"/>
</dbReference>
<gene>
    <name evidence="6" type="ORF">AWY79_16435</name>
    <name evidence="7" type="ORF">EDC59_102320</name>
</gene>
<dbReference type="Gene3D" id="1.10.287.470">
    <property type="entry name" value="Helix hairpin bin"/>
    <property type="match status" value="1"/>
</dbReference>
<comment type="similarity">
    <text evidence="1">Belongs to the membrane fusion protein (MFP) (TC 8.A.1) family.</text>
</comment>
<evidence type="ECO:0000313" key="7">
    <source>
        <dbReference type="EMBL" id="TDT90887.1"/>
    </source>
</evidence>
<evidence type="ECO:0000256" key="1">
    <source>
        <dbReference type="ARBA" id="ARBA00009477"/>
    </source>
</evidence>